<dbReference type="Proteomes" id="UP000011988">
    <property type="component" value="Unassembled WGS sequence"/>
</dbReference>
<dbReference type="PROSITE" id="PS50943">
    <property type="entry name" value="HTH_CROC1"/>
    <property type="match status" value="1"/>
</dbReference>
<evidence type="ECO:0000313" key="2">
    <source>
        <dbReference type="EMBL" id="EMJ94481.1"/>
    </source>
</evidence>
<dbReference type="SUPFAM" id="SSF47413">
    <property type="entry name" value="lambda repressor-like DNA-binding domains"/>
    <property type="match status" value="1"/>
</dbReference>
<evidence type="ECO:0000313" key="3">
    <source>
        <dbReference type="Proteomes" id="UP000011988"/>
    </source>
</evidence>
<dbReference type="EMBL" id="ANIK01000050">
    <property type="protein sequence ID" value="EMJ94481.1"/>
    <property type="molecule type" value="Genomic_DNA"/>
</dbReference>
<reference evidence="2 3" key="1">
    <citation type="submission" date="2013-01" db="EMBL/GenBank/DDBJ databases">
        <authorList>
            <person name="Harkins D.M."/>
            <person name="Durkin A.S."/>
            <person name="Brinkac L.M."/>
            <person name="Haft D.H."/>
            <person name="Selengut J.D."/>
            <person name="Sanka R."/>
            <person name="DePew J."/>
            <person name="Purushe J."/>
            <person name="Galloway R.L."/>
            <person name="Vinetz J.M."/>
            <person name="Sutton G.G."/>
            <person name="Nierman W.C."/>
            <person name="Fouts D.E."/>
        </authorList>
    </citation>
    <scope>NUCLEOTIDE SEQUENCE [LARGE SCALE GENOMIC DNA]</scope>
    <source>
        <strain evidence="2 3">79601</strain>
    </source>
</reference>
<dbReference type="InterPro" id="IPR010982">
    <property type="entry name" value="Lambda_DNA-bd_dom_sf"/>
</dbReference>
<keyword evidence="2" id="KW-0238">DNA-binding</keyword>
<sequence>MYSMNTLSNKKYPVNTFDLKTQSGRFAFIISETGMTQSLFGNEVGISKQQVSNIISGERELSDPVAMVIEYKFGFRKDWVLTGNGTQKNKKGNSQEVATLNAELTFLRKVDRIPGIRKLLEDILTLASEDRAVIEDMVDRLKKKG</sequence>
<feature type="domain" description="HTH cro/C1-type" evidence="1">
    <location>
        <begin position="34"/>
        <end position="80"/>
    </location>
</feature>
<protein>
    <submittedName>
        <fullName evidence="2">DNA-binding helix-turn-helix protein</fullName>
    </submittedName>
</protein>
<dbReference type="AlphaFoldDB" id="M6CVI9"/>
<evidence type="ECO:0000259" key="1">
    <source>
        <dbReference type="PROSITE" id="PS50943"/>
    </source>
</evidence>
<dbReference type="CDD" id="cd00093">
    <property type="entry name" value="HTH_XRE"/>
    <property type="match status" value="1"/>
</dbReference>
<comment type="caution">
    <text evidence="2">The sequence shown here is derived from an EMBL/GenBank/DDBJ whole genome shotgun (WGS) entry which is preliminary data.</text>
</comment>
<dbReference type="Pfam" id="PF01381">
    <property type="entry name" value="HTH_3"/>
    <property type="match status" value="1"/>
</dbReference>
<dbReference type="Gene3D" id="1.10.260.40">
    <property type="entry name" value="lambda repressor-like DNA-binding domains"/>
    <property type="match status" value="1"/>
</dbReference>
<organism evidence="2 3">
    <name type="scientific">Leptospira alstonii serovar Sichuan str. 79601</name>
    <dbReference type="NCBI Taxonomy" id="1218565"/>
    <lineage>
        <taxon>Bacteria</taxon>
        <taxon>Pseudomonadati</taxon>
        <taxon>Spirochaetota</taxon>
        <taxon>Spirochaetia</taxon>
        <taxon>Leptospirales</taxon>
        <taxon>Leptospiraceae</taxon>
        <taxon>Leptospira</taxon>
    </lineage>
</organism>
<gene>
    <name evidence="2" type="ORF">LEP1GSC194_1116</name>
</gene>
<dbReference type="PATRIC" id="fig|1218565.3.peg.2435"/>
<proteinExistence type="predicted"/>
<dbReference type="GO" id="GO:0003677">
    <property type="term" value="F:DNA binding"/>
    <property type="evidence" value="ECO:0007669"/>
    <property type="project" value="UniProtKB-KW"/>
</dbReference>
<dbReference type="InterPro" id="IPR001387">
    <property type="entry name" value="Cro/C1-type_HTH"/>
</dbReference>
<name>M6CVI9_9LEPT</name>
<accession>M6CVI9</accession>